<dbReference type="RefSeq" id="WP_001934599.1">
    <property type="nucleotide sequence ID" value="NZ_JACTEK010000004.1"/>
</dbReference>
<dbReference type="Proteomes" id="UP001294612">
    <property type="component" value="Unassembled WGS sequence"/>
</dbReference>
<proteinExistence type="predicted"/>
<accession>A0A439C0W6</accession>
<dbReference type="PROSITE" id="PS51664">
    <property type="entry name" value="YCAO"/>
    <property type="match status" value="1"/>
</dbReference>
<protein>
    <submittedName>
        <fullName evidence="2">YcaO-like family protein</fullName>
    </submittedName>
</protein>
<reference evidence="2" key="1">
    <citation type="submission" date="2023-10" db="EMBL/GenBank/DDBJ databases">
        <title>First insite into the whole-genome sequence variations in clarithromycin resistant Helicobacter pylori clinical isolates in Russia.</title>
        <authorList>
            <person name="Starkova D.A."/>
            <person name="Svarval A.V."/>
            <person name="Polev D.E."/>
            <person name="Saitova A.T."/>
            <person name="Gladyshev N.S."/>
            <person name="Egorova S.A."/>
        </authorList>
    </citation>
    <scope>NUCLEOTIDE SEQUENCE</scope>
    <source>
        <strain evidence="2">HP290</strain>
    </source>
</reference>
<gene>
    <name evidence="2" type="ORF">RGC63_07820</name>
</gene>
<dbReference type="Pfam" id="PF02624">
    <property type="entry name" value="YcaO"/>
    <property type="match status" value="1"/>
</dbReference>
<comment type="caution">
    <text evidence="2">The sequence shown here is derived from an EMBL/GenBank/DDBJ whole genome shotgun (WGS) entry which is preliminary data.</text>
</comment>
<organism evidence="2 3">
    <name type="scientific">Helicobacter pylori</name>
    <name type="common">Campylobacter pylori</name>
    <dbReference type="NCBI Taxonomy" id="210"/>
    <lineage>
        <taxon>Bacteria</taxon>
        <taxon>Pseudomonadati</taxon>
        <taxon>Campylobacterota</taxon>
        <taxon>Epsilonproteobacteria</taxon>
        <taxon>Campylobacterales</taxon>
        <taxon>Helicobacteraceae</taxon>
        <taxon>Helicobacter</taxon>
    </lineage>
</organism>
<evidence type="ECO:0000313" key="3">
    <source>
        <dbReference type="Proteomes" id="UP001294612"/>
    </source>
</evidence>
<dbReference type="EMBL" id="JAXMRN010000053">
    <property type="protein sequence ID" value="MDZ7551578.1"/>
    <property type="molecule type" value="Genomic_DNA"/>
</dbReference>
<feature type="domain" description="YcaO" evidence="1">
    <location>
        <begin position="63"/>
        <end position="440"/>
    </location>
</feature>
<evidence type="ECO:0000259" key="1">
    <source>
        <dbReference type="PROSITE" id="PS51664"/>
    </source>
</evidence>
<dbReference type="Gene3D" id="3.30.160.660">
    <property type="match status" value="1"/>
</dbReference>
<dbReference type="PANTHER" id="PTHR37809:SF1">
    <property type="entry name" value="RIBOSOMAL PROTEIN S12 METHYLTHIOTRANSFERASE ACCESSORY FACTOR YCAO"/>
    <property type="match status" value="1"/>
</dbReference>
<evidence type="ECO:0000313" key="2">
    <source>
        <dbReference type="EMBL" id="MDZ7551578.1"/>
    </source>
</evidence>
<sequence>MLKICELLDLLLDFECGLITYITEIPTQHLEPLIQIYVAEFQNPCSLTSNDRVMPITNRQVSGAGLTKEEALLATIGEALERYSISQSAHINSIYDYPSNLYGAKEFLETFILFSEHDYKKKTAPFKKPNLNNPIHFVAAKNLSTGQEHFVPRSLVFMDDEGCNRFDKTYSTGTACHIDREKAIFSSLCELIERDVYACYWLCGITPLCLNNCFVLSQLPNEFSEEILRTGLNIKTFALMNQFEIPVIACTITAKDGGIATGCSCHTNVKQALKKAMIEAFHTFNWCLEMKRSKLEIKKITDIDNFKDHVSWYLRLDRSSQYLWHTQQSYELLDFPTEWSNISDNNNTETLIQKLVKNQFIPLAIDVAMPDVKSLGFEIIRCMASGLQPLYAGQSFIHTNKRRLSCFFNFLQKKSLEHSEYQFLHIGSRLNLNRNPHCFP</sequence>
<name>A0A439C0W6_HELPX</name>
<dbReference type="InterPro" id="IPR003776">
    <property type="entry name" value="YcaO-like_dom"/>
</dbReference>
<dbReference type="Gene3D" id="3.30.40.250">
    <property type="match status" value="1"/>
</dbReference>
<dbReference type="PANTHER" id="PTHR37809">
    <property type="entry name" value="RIBOSOMAL PROTEIN S12 METHYLTHIOTRANSFERASE ACCESSORY FACTOR YCAO"/>
    <property type="match status" value="1"/>
</dbReference>
<dbReference type="AlphaFoldDB" id="A0A439C0W6"/>
<dbReference type="Gene3D" id="3.30.1330.230">
    <property type="match status" value="1"/>
</dbReference>